<dbReference type="HOGENOM" id="CLU_3316217_0_0_5"/>
<accession>D5RPN4</accession>
<dbReference type="AlphaFoldDB" id="D5RPN4"/>
<protein>
    <submittedName>
        <fullName evidence="1">Uncharacterized protein</fullName>
    </submittedName>
</protein>
<reference evidence="1 2" key="1">
    <citation type="submission" date="2010-04" db="EMBL/GenBank/DDBJ databases">
        <authorList>
            <person name="Qin X."/>
            <person name="Bachman B."/>
            <person name="Battles P."/>
            <person name="Bell A."/>
            <person name="Bess C."/>
            <person name="Bickham C."/>
            <person name="Chaboub L."/>
            <person name="Chen D."/>
            <person name="Coyle M."/>
            <person name="Deiros D.R."/>
            <person name="Dinh H."/>
            <person name="Forbes L."/>
            <person name="Fowler G."/>
            <person name="Francisco L."/>
            <person name="Fu Q."/>
            <person name="Gubbala S."/>
            <person name="Hale W."/>
            <person name="Han Y."/>
            <person name="Hemphill L."/>
            <person name="Highlander S.K."/>
            <person name="Hirani K."/>
            <person name="Hogues M."/>
            <person name="Jackson L."/>
            <person name="Jakkamsetti A."/>
            <person name="Javaid M."/>
            <person name="Jiang H."/>
            <person name="Korchina V."/>
            <person name="Kovar C."/>
            <person name="Lara F."/>
            <person name="Lee S."/>
            <person name="Mata R."/>
            <person name="Mathew T."/>
            <person name="Moen C."/>
            <person name="Morales K."/>
            <person name="Munidasa M."/>
            <person name="Nazareth L."/>
            <person name="Ngo R."/>
            <person name="Nguyen L."/>
            <person name="Okwuonu G."/>
            <person name="Ongeri F."/>
            <person name="Patil S."/>
            <person name="Petrosino J."/>
            <person name="Pham C."/>
            <person name="Pham P."/>
            <person name="Pu L.-L."/>
            <person name="Puazo M."/>
            <person name="Raj R."/>
            <person name="Reid J."/>
            <person name="Rouhana J."/>
            <person name="Saada N."/>
            <person name="Shang Y."/>
            <person name="Simmons D."/>
            <person name="Thornton R."/>
            <person name="Warren J."/>
            <person name="Weissenberger G."/>
            <person name="Zhang J."/>
            <person name="Zhang L."/>
            <person name="Zhou C."/>
            <person name="Zhu D."/>
            <person name="Muzny D."/>
            <person name="Worley K."/>
            <person name="Gibbs R."/>
        </authorList>
    </citation>
    <scope>NUCLEOTIDE SEQUENCE [LARGE SCALE GENOMIC DNA]</scope>
    <source>
        <strain evidence="1 2">ATCC 49957</strain>
    </source>
</reference>
<evidence type="ECO:0000313" key="2">
    <source>
        <dbReference type="Proteomes" id="UP000005324"/>
    </source>
</evidence>
<dbReference type="EMBL" id="ADVL01000638">
    <property type="protein sequence ID" value="EFH10730.1"/>
    <property type="molecule type" value="Genomic_DNA"/>
</dbReference>
<dbReference type="Proteomes" id="UP000005324">
    <property type="component" value="Unassembled WGS sequence"/>
</dbReference>
<evidence type="ECO:0000313" key="1">
    <source>
        <dbReference type="EMBL" id="EFH10730.1"/>
    </source>
</evidence>
<comment type="caution">
    <text evidence="1">The sequence shown here is derived from an EMBL/GenBank/DDBJ whole genome shotgun (WGS) entry which is preliminary data.</text>
</comment>
<gene>
    <name evidence="1" type="ORF">HMPREF0731_3046</name>
</gene>
<keyword evidence="2" id="KW-1185">Reference proteome</keyword>
<sequence>MDQQRSMKPFVEGITDSGQVVCESEQVMTALKLAFYLGF</sequence>
<organism evidence="1 2">
    <name type="scientific">Pseudoroseomonas cervicalis ATCC 49957</name>
    <dbReference type="NCBI Taxonomy" id="525371"/>
    <lineage>
        <taxon>Bacteria</taxon>
        <taxon>Pseudomonadati</taxon>
        <taxon>Pseudomonadota</taxon>
        <taxon>Alphaproteobacteria</taxon>
        <taxon>Acetobacterales</taxon>
        <taxon>Roseomonadaceae</taxon>
        <taxon>Roseomonas</taxon>
    </lineage>
</organism>
<proteinExistence type="predicted"/>
<name>D5RPN4_9PROT</name>